<evidence type="ECO:0000313" key="8">
    <source>
        <dbReference type="EMBL" id="MDT0677907.1"/>
    </source>
</evidence>
<keyword evidence="9" id="KW-1185">Reference proteome</keyword>
<keyword evidence="4 6" id="KW-1133">Transmembrane helix</keyword>
<evidence type="ECO:0000256" key="4">
    <source>
        <dbReference type="ARBA" id="ARBA00022989"/>
    </source>
</evidence>
<evidence type="ECO:0000313" key="9">
    <source>
        <dbReference type="Proteomes" id="UP001262582"/>
    </source>
</evidence>
<keyword evidence="3 6" id="KW-0812">Transmembrane</keyword>
<reference evidence="8 9" key="1">
    <citation type="submission" date="2023-09" db="EMBL/GenBank/DDBJ databases">
        <authorList>
            <person name="Rey-Velasco X."/>
        </authorList>
    </citation>
    <scope>NUCLEOTIDE SEQUENCE [LARGE SCALE GENOMIC DNA]</scope>
    <source>
        <strain evidence="8 9">F117</strain>
    </source>
</reference>
<feature type="transmembrane region" description="Helical" evidence="6">
    <location>
        <begin position="42"/>
        <end position="62"/>
    </location>
</feature>
<gene>
    <name evidence="8" type="ORF">RM539_15085</name>
</gene>
<organism evidence="8 9">
    <name type="scientific">Autumnicola musiva</name>
    <dbReference type="NCBI Taxonomy" id="3075589"/>
    <lineage>
        <taxon>Bacteria</taxon>
        <taxon>Pseudomonadati</taxon>
        <taxon>Bacteroidota</taxon>
        <taxon>Flavobacteriia</taxon>
        <taxon>Flavobacteriales</taxon>
        <taxon>Flavobacteriaceae</taxon>
        <taxon>Autumnicola</taxon>
    </lineage>
</organism>
<evidence type="ECO:0000256" key="5">
    <source>
        <dbReference type="ARBA" id="ARBA00023136"/>
    </source>
</evidence>
<accession>A0ABU3D8P6</accession>
<evidence type="ECO:0000259" key="7">
    <source>
        <dbReference type="Pfam" id="PF03600"/>
    </source>
</evidence>
<evidence type="ECO:0000256" key="6">
    <source>
        <dbReference type="SAM" id="Phobius"/>
    </source>
</evidence>
<evidence type="ECO:0000256" key="3">
    <source>
        <dbReference type="ARBA" id="ARBA00022692"/>
    </source>
</evidence>
<comment type="caution">
    <text evidence="8">The sequence shown here is derived from an EMBL/GenBank/DDBJ whole genome shotgun (WGS) entry which is preliminary data.</text>
</comment>
<name>A0ABU3D8P6_9FLAO</name>
<evidence type="ECO:0000256" key="1">
    <source>
        <dbReference type="ARBA" id="ARBA00004141"/>
    </source>
</evidence>
<proteinExistence type="predicted"/>
<dbReference type="EMBL" id="JAVRHK010000013">
    <property type="protein sequence ID" value="MDT0677907.1"/>
    <property type="molecule type" value="Genomic_DNA"/>
</dbReference>
<feature type="domain" description="Citrate transporter-like" evidence="7">
    <location>
        <begin position="40"/>
        <end position="101"/>
    </location>
</feature>
<protein>
    <recommendedName>
        <fullName evidence="7">Citrate transporter-like domain-containing protein</fullName>
    </recommendedName>
</protein>
<dbReference type="Pfam" id="PF03600">
    <property type="entry name" value="CitMHS"/>
    <property type="match status" value="1"/>
</dbReference>
<feature type="transmembrane region" description="Helical" evidence="6">
    <location>
        <begin position="68"/>
        <end position="86"/>
    </location>
</feature>
<comment type="subcellular location">
    <subcellularLocation>
        <location evidence="1">Membrane</location>
        <topology evidence="1">Multi-pass membrane protein</topology>
    </subcellularLocation>
</comment>
<dbReference type="Proteomes" id="UP001262582">
    <property type="component" value="Unassembled WGS sequence"/>
</dbReference>
<keyword evidence="5 6" id="KW-0472">Membrane</keyword>
<dbReference type="InterPro" id="IPR004680">
    <property type="entry name" value="Cit_transptr-like_dom"/>
</dbReference>
<sequence>MPDSTLSVGVSSTFVRLVPDKQFLFLLFQPFRYFLAISELHLVNPLLVCAGVVMLTGCVPITKSYSNISWTSVVMIAAMIPMGAALEKIGLAQITAGALVESLGANTSNSSAGRVLFSDFFI</sequence>
<evidence type="ECO:0000256" key="2">
    <source>
        <dbReference type="ARBA" id="ARBA00022448"/>
    </source>
</evidence>
<keyword evidence="2" id="KW-0813">Transport</keyword>
<dbReference type="RefSeq" id="WP_311504304.1">
    <property type="nucleotide sequence ID" value="NZ_JAVRHK010000013.1"/>
</dbReference>